<evidence type="ECO:0000313" key="3">
    <source>
        <dbReference type="EMBL" id="KMT61161.1"/>
    </source>
</evidence>
<gene>
    <name evidence="3" type="ORF">X560_0228</name>
</gene>
<keyword evidence="1" id="KW-0472">Membrane</keyword>
<reference evidence="3 4" key="1">
    <citation type="journal article" date="2015" name="Genome Biol. Evol.">
        <title>Comparative Genomics of Listeria Sensu Lato: Genus-Wide Differences in Evolutionary Dynamics and the Progressive Gain of Complex, Potentially Pathogenicity-Related Traits through Lateral Gene Transfer.</title>
        <authorList>
            <person name="Chiara M."/>
            <person name="Caruso M."/>
            <person name="D'Erchia A.M."/>
            <person name="Manzari C."/>
            <person name="Fraccalvieri R."/>
            <person name="Goffredo E."/>
            <person name="Latorre L."/>
            <person name="Miccolupo A."/>
            <person name="Padalino I."/>
            <person name="Santagada G."/>
            <person name="Chiocco D."/>
            <person name="Pesole G."/>
            <person name="Horner D.S."/>
            <person name="Parisi A."/>
        </authorList>
    </citation>
    <scope>NUCLEOTIDE SEQUENCE [LARGE SCALE GENOMIC DNA]</scope>
    <source>
        <strain evidence="3 4">1991</strain>
    </source>
</reference>
<keyword evidence="1" id="KW-0812">Transmembrane</keyword>
<keyword evidence="4" id="KW-1185">Reference proteome</keyword>
<dbReference type="InterPro" id="IPR058653">
    <property type="entry name" value="NfeD2_TM"/>
</dbReference>
<dbReference type="Gene3D" id="2.40.50.140">
    <property type="entry name" value="Nucleic acid-binding proteins"/>
    <property type="match status" value="1"/>
</dbReference>
<evidence type="ECO:0000313" key="4">
    <source>
        <dbReference type="Proteomes" id="UP000052258"/>
    </source>
</evidence>
<organism evidence="3 4">
    <name type="scientific">Listeria fleischmannii 1991</name>
    <dbReference type="NCBI Taxonomy" id="1430899"/>
    <lineage>
        <taxon>Bacteria</taxon>
        <taxon>Bacillati</taxon>
        <taxon>Bacillota</taxon>
        <taxon>Bacilli</taxon>
        <taxon>Bacillales</taxon>
        <taxon>Listeriaceae</taxon>
        <taxon>Listeria</taxon>
    </lineage>
</organism>
<dbReference type="RefSeq" id="WP_007472771.1">
    <property type="nucleotide sequence ID" value="NZ_KQ130610.1"/>
</dbReference>
<name>A0A0J8JA04_9LIST</name>
<proteinExistence type="predicted"/>
<feature type="domain" description="Membrane protein NfeD2 N-terminal transmembrane" evidence="2">
    <location>
        <begin position="1"/>
        <end position="103"/>
    </location>
</feature>
<evidence type="ECO:0000259" key="2">
    <source>
        <dbReference type="Pfam" id="PF25842"/>
    </source>
</evidence>
<dbReference type="OrthoDB" id="1683445at2"/>
<dbReference type="AlphaFoldDB" id="A0A0J8JA04"/>
<sequence length="180" mass="19226">MTIFGIPIETVYYYILIIIGILIVIDVLSALIFSVSIISFSLDLLPVPGSVFLYFLGAFSLAGFLGEKYTSLSSINVLIGSVIFGLIFAFILYFGILLPLSRTSDSIAYATKDLEGKTGVVITPIPIDGFGEVLIEMNAGKVAKAAKSNHNEPISLGATVIIIDATDAYIVVSPYTSFLA</sequence>
<comment type="caution">
    <text evidence="3">The sequence shown here is derived from an EMBL/GenBank/DDBJ whole genome shotgun (WGS) entry which is preliminary data.</text>
</comment>
<keyword evidence="1" id="KW-1133">Transmembrane helix</keyword>
<accession>A0A0J8JA04</accession>
<feature type="transmembrane region" description="Helical" evidence="1">
    <location>
        <begin position="44"/>
        <end position="65"/>
    </location>
</feature>
<dbReference type="PATRIC" id="fig|1430899.3.peg.229"/>
<feature type="transmembrane region" description="Helical" evidence="1">
    <location>
        <begin position="77"/>
        <end position="98"/>
    </location>
</feature>
<feature type="transmembrane region" description="Helical" evidence="1">
    <location>
        <begin position="12"/>
        <end position="38"/>
    </location>
</feature>
<evidence type="ECO:0000256" key="1">
    <source>
        <dbReference type="SAM" id="Phobius"/>
    </source>
</evidence>
<dbReference type="Proteomes" id="UP000052258">
    <property type="component" value="Unassembled WGS sequence"/>
</dbReference>
<protein>
    <recommendedName>
        <fullName evidence="2">Membrane protein NfeD2 N-terminal transmembrane domain-containing protein</fullName>
    </recommendedName>
</protein>
<dbReference type="EMBL" id="AZHO01000004">
    <property type="protein sequence ID" value="KMT61161.1"/>
    <property type="molecule type" value="Genomic_DNA"/>
</dbReference>
<dbReference type="InterPro" id="IPR012340">
    <property type="entry name" value="NA-bd_OB-fold"/>
</dbReference>
<dbReference type="Pfam" id="PF25842">
    <property type="entry name" value="NfeD_TM"/>
    <property type="match status" value="1"/>
</dbReference>